<dbReference type="GeneID" id="113210196"/>
<evidence type="ECO:0000256" key="2">
    <source>
        <dbReference type="SAM" id="SignalP"/>
    </source>
</evidence>
<feature type="compositionally biased region" description="Low complexity" evidence="1">
    <location>
        <begin position="106"/>
        <end position="120"/>
    </location>
</feature>
<proteinExistence type="predicted"/>
<keyword evidence="2" id="KW-0732">Signal</keyword>
<feature type="compositionally biased region" description="Low complexity" evidence="1">
    <location>
        <begin position="132"/>
        <end position="150"/>
    </location>
</feature>
<evidence type="ECO:0000256" key="1">
    <source>
        <dbReference type="SAM" id="MobiDB-lite"/>
    </source>
</evidence>
<name>A0A6J1SSM7_FRAOC</name>
<dbReference type="Proteomes" id="UP000504606">
    <property type="component" value="Unplaced"/>
</dbReference>
<dbReference type="RefSeq" id="XP_026283848.1">
    <property type="nucleotide sequence ID" value="XM_026428063.2"/>
</dbReference>
<accession>A0A6J1SSM7</accession>
<organism evidence="3 4">
    <name type="scientific">Frankliniella occidentalis</name>
    <name type="common">Western flower thrips</name>
    <name type="synonym">Euthrips occidentalis</name>
    <dbReference type="NCBI Taxonomy" id="133901"/>
    <lineage>
        <taxon>Eukaryota</taxon>
        <taxon>Metazoa</taxon>
        <taxon>Ecdysozoa</taxon>
        <taxon>Arthropoda</taxon>
        <taxon>Hexapoda</taxon>
        <taxon>Insecta</taxon>
        <taxon>Pterygota</taxon>
        <taxon>Neoptera</taxon>
        <taxon>Paraneoptera</taxon>
        <taxon>Thysanoptera</taxon>
        <taxon>Terebrantia</taxon>
        <taxon>Thripoidea</taxon>
        <taxon>Thripidae</taxon>
        <taxon>Frankliniella</taxon>
    </lineage>
</organism>
<feature type="signal peptide" evidence="2">
    <location>
        <begin position="1"/>
        <end position="24"/>
    </location>
</feature>
<evidence type="ECO:0000313" key="3">
    <source>
        <dbReference type="Proteomes" id="UP000504606"/>
    </source>
</evidence>
<feature type="compositionally biased region" description="Polar residues" evidence="1">
    <location>
        <begin position="28"/>
        <end position="46"/>
    </location>
</feature>
<dbReference type="KEGG" id="foc:113210196"/>
<feature type="region of interest" description="Disordered" evidence="1">
    <location>
        <begin position="25"/>
        <end position="150"/>
    </location>
</feature>
<dbReference type="OrthoDB" id="6817055at2759"/>
<reference evidence="4" key="1">
    <citation type="submission" date="2025-08" db="UniProtKB">
        <authorList>
            <consortium name="RefSeq"/>
        </authorList>
    </citation>
    <scope>IDENTIFICATION</scope>
    <source>
        <tissue evidence="4">Whole organism</tissue>
    </source>
</reference>
<feature type="chain" id="PRO_5026808547" evidence="2">
    <location>
        <begin position="25"/>
        <end position="208"/>
    </location>
</feature>
<protein>
    <submittedName>
        <fullName evidence="4">Uncharacterized protein LOC113210196</fullName>
    </submittedName>
</protein>
<sequence length="208" mass="22027">MRLLAVLALVALACVAVGPSLSVADPSPGSSTYGLHQSAQQSSRPNRPQVRTDLRLSSGRPLAPQSATRLTPSSAAASRTPTSSWGFNRQQPQLQQPGGGYRRLDSGYGSSHGSRSPSLSPQKSPAAPGLFGRRPPTTTAAPAKAAGKAPPCDCNCYSRPLSALCAMDPVSRDKETFINQCQLDCYNCTSKKRYKVIALVACEDHKED</sequence>
<feature type="compositionally biased region" description="Low complexity" evidence="1">
    <location>
        <begin position="66"/>
        <end position="96"/>
    </location>
</feature>
<evidence type="ECO:0000313" key="4">
    <source>
        <dbReference type="RefSeq" id="XP_026283848.1"/>
    </source>
</evidence>
<dbReference type="AlphaFoldDB" id="A0A6J1SSM7"/>
<dbReference type="Gene3D" id="3.30.60.30">
    <property type="match status" value="1"/>
</dbReference>
<gene>
    <name evidence="4" type="primary">LOC113210196</name>
</gene>
<keyword evidence="3" id="KW-1185">Reference proteome</keyword>